<dbReference type="GO" id="GO:0061630">
    <property type="term" value="F:ubiquitin protein ligase activity"/>
    <property type="evidence" value="ECO:0007669"/>
    <property type="project" value="UniProtKB-EC"/>
</dbReference>
<dbReference type="PANTHER" id="PTHR45700">
    <property type="entry name" value="UBIQUITIN-PROTEIN LIGASE E3C"/>
    <property type="match status" value="1"/>
</dbReference>
<keyword evidence="7" id="KW-0832">Ubl conjugation</keyword>
<dbReference type="GO" id="GO:0009966">
    <property type="term" value="P:regulation of signal transduction"/>
    <property type="evidence" value="ECO:0007669"/>
    <property type="project" value="UniProtKB-ARBA"/>
</dbReference>
<comment type="similarity">
    <text evidence="8">Belongs to the UBE3C family.</text>
</comment>
<comment type="pathway">
    <text evidence="2">Protein modification; protein ubiquitination.</text>
</comment>
<reference evidence="15 16" key="1">
    <citation type="journal article" date="2024" name="Insects">
        <title>An Improved Chromosome-Level Genome Assembly of the Firefly Pyrocoelia pectoralis.</title>
        <authorList>
            <person name="Fu X."/>
            <person name="Meyer-Rochow V.B."/>
            <person name="Ballantyne L."/>
            <person name="Zhu X."/>
        </authorList>
    </citation>
    <scope>NUCLEOTIDE SEQUENCE [LARGE SCALE GENOMIC DNA]</scope>
    <source>
        <strain evidence="15">XCY_ONT2</strain>
    </source>
</reference>
<evidence type="ECO:0000256" key="5">
    <source>
        <dbReference type="ARBA" id="ARBA00022679"/>
    </source>
</evidence>
<dbReference type="PANTHER" id="PTHR45700:SF2">
    <property type="entry name" value="UBIQUITIN-PROTEIN LIGASE E3C"/>
    <property type="match status" value="1"/>
</dbReference>
<dbReference type="Pfam" id="PF00632">
    <property type="entry name" value="HECT"/>
    <property type="match status" value="1"/>
</dbReference>
<proteinExistence type="inferred from homology"/>
<keyword evidence="6 13" id="KW-0833">Ubl conjugation pathway</keyword>
<dbReference type="Gene3D" id="3.90.1750.10">
    <property type="entry name" value="Hect, E3 ligase catalytic domains"/>
    <property type="match status" value="1"/>
</dbReference>
<dbReference type="InterPro" id="IPR000569">
    <property type="entry name" value="HECT_dom"/>
</dbReference>
<dbReference type="InterPro" id="IPR044611">
    <property type="entry name" value="E3A/B/C-like"/>
</dbReference>
<dbReference type="CDD" id="cd00078">
    <property type="entry name" value="HECTc"/>
    <property type="match status" value="1"/>
</dbReference>
<keyword evidence="16" id="KW-1185">Reference proteome</keyword>
<evidence type="ECO:0000313" key="16">
    <source>
        <dbReference type="Proteomes" id="UP001329430"/>
    </source>
</evidence>
<organism evidence="15 16">
    <name type="scientific">Pyrocoelia pectoralis</name>
    <dbReference type="NCBI Taxonomy" id="417401"/>
    <lineage>
        <taxon>Eukaryota</taxon>
        <taxon>Metazoa</taxon>
        <taxon>Ecdysozoa</taxon>
        <taxon>Arthropoda</taxon>
        <taxon>Hexapoda</taxon>
        <taxon>Insecta</taxon>
        <taxon>Pterygota</taxon>
        <taxon>Neoptera</taxon>
        <taxon>Endopterygota</taxon>
        <taxon>Coleoptera</taxon>
        <taxon>Polyphaga</taxon>
        <taxon>Elateriformia</taxon>
        <taxon>Elateroidea</taxon>
        <taxon>Lampyridae</taxon>
        <taxon>Lampyrinae</taxon>
        <taxon>Pyrocoelia</taxon>
    </lineage>
</organism>
<feature type="active site" description="Glycyl thioester intermediate" evidence="13">
    <location>
        <position position="931"/>
    </location>
</feature>
<dbReference type="Gene3D" id="3.30.2410.10">
    <property type="entry name" value="Hect, E3 ligase catalytic domain"/>
    <property type="match status" value="1"/>
</dbReference>
<evidence type="ECO:0000256" key="9">
    <source>
        <dbReference type="ARBA" id="ARBA00063372"/>
    </source>
</evidence>
<evidence type="ECO:0000256" key="11">
    <source>
        <dbReference type="ARBA" id="ARBA00077269"/>
    </source>
</evidence>
<sequence>MPFKLSYSFEGNYRTRPEQNLSGDSRKETRERLILRAHEERQKRQEQRLKLRSTLIIQAFTRSYLIRKHVKQEERVKYDQLEDQLDLKQLLGKFLFFYNPQIDGHRLLRICHKLLQKQNEILQLLDFDETLCWLIRRLLCLCLDGLRNTELLKTSIECINVFTADANSRAKVEVWPYLATKGYFSRLRGLLDDGFEGDVIELIERPFKSAISFSILQTNLLLSEFCSHFLCPKISSQVKNILIPYLQKSSVFPYNDLIKFLNTNKNFDATNSLLYCLLALEPSHYEPSQDSIQVLATLSLNLNQLSILECNDVDDSDDEEMEVSTEQVHLQDYIYLLNHSDRVKRLILFIDEHNRNEEVLMSIIQLCQNLLLVYKDAIRKYMLLFMLALNGNFLNKIWELITKDEVTIKQMNSTSFSVWKDVHKAILVFCDMFTFYTETLTDSESSDTSMTFKNSNLSSMADILKNIALSMIDLAFPMCRSSAVLPSRELLHFYHSCLNCVKTLYTLDLRKNFCKAGFWTRQKINVSQDLPKKNYLSKTIKPFYGVVSENEDEHLPPLSTIEQRSLAILQQLPFLIEFNVRILLLRELCRYSIGDNTRLHREFLSDNVITIRRRYLYEDAFEKLSYANEIDLRHRIRIQFINNVGLEEAGIDGGGIFKEFLNEVLKTSFDPTRGFFLLTNDNMLYPNPNVAVLVENFTDHYYFIGRLIGKAIFENILVDLPLAEFFLVKLLIDRVSAYYLKSLDPILYRNLLYLREYSGDVQDLGLDFTTINNDLWETKVIELKPNGGNIPVTNYNRLEYIHKLANFKLNTQIKKQCNAFQEGLDNVVPLLWLRLFNHLELQVIIGGDTQEMDIDDLKAHTSYGGEFTPDHSTIILFWKIVGKFSDTQKKQLLKFVTSCSRPPLLGFKELNPPFCIQSSGNENRMPTASTCLNLLKLPVIKDEQSLKTKLLAAIEQQAGFELS</sequence>
<evidence type="ECO:0000256" key="3">
    <source>
        <dbReference type="ARBA" id="ARBA00012485"/>
    </source>
</evidence>
<evidence type="ECO:0000256" key="4">
    <source>
        <dbReference type="ARBA" id="ARBA00022499"/>
    </source>
</evidence>
<dbReference type="PROSITE" id="PS50237">
    <property type="entry name" value="HECT"/>
    <property type="match status" value="1"/>
</dbReference>
<dbReference type="InterPro" id="IPR035983">
    <property type="entry name" value="Hect_E3_ubiquitin_ligase"/>
</dbReference>
<keyword evidence="5" id="KW-0808">Transferase</keyword>
<dbReference type="SUPFAM" id="SSF56204">
    <property type="entry name" value="Hect, E3 ligase catalytic domain"/>
    <property type="match status" value="1"/>
</dbReference>
<evidence type="ECO:0000256" key="2">
    <source>
        <dbReference type="ARBA" id="ARBA00004906"/>
    </source>
</evidence>
<evidence type="ECO:0000256" key="13">
    <source>
        <dbReference type="PROSITE-ProRule" id="PRU00104"/>
    </source>
</evidence>
<dbReference type="PROSITE" id="PS50096">
    <property type="entry name" value="IQ"/>
    <property type="match status" value="1"/>
</dbReference>
<evidence type="ECO:0000256" key="10">
    <source>
        <dbReference type="ARBA" id="ARBA00067506"/>
    </source>
</evidence>
<dbReference type="AlphaFoldDB" id="A0AAN7VKW0"/>
<dbReference type="FunFam" id="3.30.2160.10:FF:000002">
    <property type="entry name" value="Putative Ubiquitin-protein ligase E3C"/>
    <property type="match status" value="1"/>
</dbReference>
<evidence type="ECO:0000256" key="6">
    <source>
        <dbReference type="ARBA" id="ARBA00022786"/>
    </source>
</evidence>
<evidence type="ECO:0000256" key="8">
    <source>
        <dbReference type="ARBA" id="ARBA00061050"/>
    </source>
</evidence>
<evidence type="ECO:0000256" key="12">
    <source>
        <dbReference type="ARBA" id="ARBA00081642"/>
    </source>
</evidence>
<accession>A0AAN7VKW0</accession>
<keyword evidence="4" id="KW-1017">Isopeptide bond</keyword>
<dbReference type="GO" id="GO:0006511">
    <property type="term" value="P:ubiquitin-dependent protein catabolic process"/>
    <property type="evidence" value="ECO:0007669"/>
    <property type="project" value="TreeGrafter"/>
</dbReference>
<gene>
    <name evidence="15" type="ORF">RI129_004363</name>
</gene>
<protein>
    <recommendedName>
        <fullName evidence="10">Ubiquitin-protein ligase E3C</fullName>
        <ecNumber evidence="3">2.3.2.26</ecNumber>
    </recommendedName>
    <alternativeName>
        <fullName evidence="11">HECT-type ubiquitin transferase E3C</fullName>
    </alternativeName>
    <alternativeName>
        <fullName evidence="12">RTA-associated ubiquitin ligase</fullName>
    </alternativeName>
</protein>
<evidence type="ECO:0000259" key="14">
    <source>
        <dbReference type="PROSITE" id="PS50237"/>
    </source>
</evidence>
<dbReference type="SMART" id="SM00119">
    <property type="entry name" value="HECTc"/>
    <property type="match status" value="1"/>
</dbReference>
<comment type="caution">
    <text evidence="15">The sequence shown here is derived from an EMBL/GenBank/DDBJ whole genome shotgun (WGS) entry which is preliminary data.</text>
</comment>
<dbReference type="FunFam" id="3.30.2410.10:FF:000011">
    <property type="entry name" value="Putative Ubiquitin-protein ligase E3C"/>
    <property type="match status" value="1"/>
</dbReference>
<dbReference type="Gene3D" id="3.30.2160.10">
    <property type="entry name" value="Hect, E3 ligase catalytic domain"/>
    <property type="match status" value="1"/>
</dbReference>
<evidence type="ECO:0000256" key="7">
    <source>
        <dbReference type="ARBA" id="ARBA00022843"/>
    </source>
</evidence>
<dbReference type="EMBL" id="JAVRBK010000003">
    <property type="protein sequence ID" value="KAK5645899.1"/>
    <property type="molecule type" value="Genomic_DNA"/>
</dbReference>
<comment type="subunit">
    <text evidence="9">Interacts with 26S proteasomes. Interacts (via the HECT domain) with UBE2D1 and, less efficiently, with UBE2L3.</text>
</comment>
<name>A0AAN7VKW0_9COLE</name>
<dbReference type="FunFam" id="3.90.1750.10:FF:000014">
    <property type="entry name" value="Putative Ubiquitin-protein ligase E3C"/>
    <property type="match status" value="1"/>
</dbReference>
<dbReference type="GO" id="GO:0000209">
    <property type="term" value="P:protein polyubiquitination"/>
    <property type="evidence" value="ECO:0007669"/>
    <property type="project" value="InterPro"/>
</dbReference>
<evidence type="ECO:0000256" key="1">
    <source>
        <dbReference type="ARBA" id="ARBA00000885"/>
    </source>
</evidence>
<feature type="domain" description="HECT" evidence="14">
    <location>
        <begin position="628"/>
        <end position="963"/>
    </location>
</feature>
<comment type="catalytic activity">
    <reaction evidence="1">
        <text>S-ubiquitinyl-[E2 ubiquitin-conjugating enzyme]-L-cysteine + [acceptor protein]-L-lysine = [E2 ubiquitin-conjugating enzyme]-L-cysteine + N(6)-ubiquitinyl-[acceptor protein]-L-lysine.</text>
        <dbReference type="EC" id="2.3.2.26"/>
    </reaction>
</comment>
<dbReference type="EC" id="2.3.2.26" evidence="3"/>
<dbReference type="Proteomes" id="UP001329430">
    <property type="component" value="Chromosome 3"/>
</dbReference>
<evidence type="ECO:0000313" key="15">
    <source>
        <dbReference type="EMBL" id="KAK5645899.1"/>
    </source>
</evidence>